<dbReference type="InterPro" id="IPR003251">
    <property type="entry name" value="Rr_diiron-bd_dom"/>
</dbReference>
<dbReference type="GO" id="GO:0046872">
    <property type="term" value="F:metal ion binding"/>
    <property type="evidence" value="ECO:0007669"/>
    <property type="project" value="InterPro"/>
</dbReference>
<name>A0A1W2DGW4_9BACT</name>
<dbReference type="Gene3D" id="1.20.1260.10">
    <property type="match status" value="1"/>
</dbReference>
<dbReference type="PROSITE" id="PS50206">
    <property type="entry name" value="RHODANESE_3"/>
    <property type="match status" value="1"/>
</dbReference>
<dbReference type="PANTHER" id="PTHR33531">
    <property type="entry name" value="RUBRERYTHRIN SUBFAMILY"/>
    <property type="match status" value="1"/>
</dbReference>
<evidence type="ECO:0000259" key="1">
    <source>
        <dbReference type="PROSITE" id="PS50206"/>
    </source>
</evidence>
<organism evidence="2 3">
    <name type="scientific">Desulfocicer vacuolatum DSM 3385</name>
    <dbReference type="NCBI Taxonomy" id="1121400"/>
    <lineage>
        <taxon>Bacteria</taxon>
        <taxon>Pseudomonadati</taxon>
        <taxon>Thermodesulfobacteriota</taxon>
        <taxon>Desulfobacteria</taxon>
        <taxon>Desulfobacterales</taxon>
        <taxon>Desulfobacteraceae</taxon>
        <taxon>Desulfocicer</taxon>
    </lineage>
</organism>
<evidence type="ECO:0000313" key="2">
    <source>
        <dbReference type="EMBL" id="SMC96564.1"/>
    </source>
</evidence>
<dbReference type="EMBL" id="FWXY01000017">
    <property type="protein sequence ID" value="SMC96564.1"/>
    <property type="molecule type" value="Genomic_DNA"/>
</dbReference>
<gene>
    <name evidence="2" type="ORF">SAMN02746065_11799</name>
</gene>
<dbReference type="InterPro" id="IPR001763">
    <property type="entry name" value="Rhodanese-like_dom"/>
</dbReference>
<evidence type="ECO:0000313" key="3">
    <source>
        <dbReference type="Proteomes" id="UP000192418"/>
    </source>
</evidence>
<dbReference type="Proteomes" id="UP000192418">
    <property type="component" value="Unassembled WGS sequence"/>
</dbReference>
<feature type="domain" description="Rhodanese" evidence="1">
    <location>
        <begin position="1"/>
        <end position="25"/>
    </location>
</feature>
<sequence length="191" mass="21437">MMAGKGFENVINVAGGFKAWKGHAAVGSQDLGVELFDGSESPEETLVVAYSLEQGLREYYLSMVKKVKNTQVQEIFSLLAEIEVKHQERLFQQYLELSDTNPTLEAFENEIVVNAVEGGMSTDEYAKLYNPDWESPVDVISIAMAIEAQALDMYQRTAAKVGNEKSREILTQIAREERSHLEELGKLMDRI</sequence>
<dbReference type="SUPFAM" id="SSF47240">
    <property type="entry name" value="Ferritin-like"/>
    <property type="match status" value="1"/>
</dbReference>
<dbReference type="CDD" id="cd01045">
    <property type="entry name" value="Ferritin_like_AB"/>
    <property type="match status" value="1"/>
</dbReference>
<dbReference type="Pfam" id="PF02915">
    <property type="entry name" value="Rubrerythrin"/>
    <property type="match status" value="1"/>
</dbReference>
<protein>
    <submittedName>
        <fullName evidence="2">Rubrerythrin</fullName>
    </submittedName>
</protein>
<dbReference type="InterPro" id="IPR012347">
    <property type="entry name" value="Ferritin-like"/>
</dbReference>
<dbReference type="AlphaFoldDB" id="A0A1W2DGW4"/>
<dbReference type="GO" id="GO:0016491">
    <property type="term" value="F:oxidoreductase activity"/>
    <property type="evidence" value="ECO:0007669"/>
    <property type="project" value="InterPro"/>
</dbReference>
<proteinExistence type="predicted"/>
<reference evidence="2 3" key="1">
    <citation type="submission" date="2017-04" db="EMBL/GenBank/DDBJ databases">
        <authorList>
            <person name="Afonso C.L."/>
            <person name="Miller P.J."/>
            <person name="Scott M.A."/>
            <person name="Spackman E."/>
            <person name="Goraichik I."/>
            <person name="Dimitrov K.M."/>
            <person name="Suarez D.L."/>
            <person name="Swayne D.E."/>
        </authorList>
    </citation>
    <scope>NUCLEOTIDE SEQUENCE [LARGE SCALE GENOMIC DNA]</scope>
    <source>
        <strain evidence="2 3">DSM 3385</strain>
    </source>
</reference>
<dbReference type="InterPro" id="IPR009078">
    <property type="entry name" value="Ferritin-like_SF"/>
</dbReference>
<dbReference type="STRING" id="1121400.SAMN02746065_11799"/>
<keyword evidence="3" id="KW-1185">Reference proteome</keyword>
<dbReference type="PANTHER" id="PTHR33531:SF7">
    <property type="entry name" value="HYPOTHETICAL MEMBRANE PROTEIN, CONSERVED"/>
    <property type="match status" value="1"/>
</dbReference>
<accession>A0A1W2DGW4</accession>